<protein>
    <submittedName>
        <fullName evidence="2">Uncharacterized protein LOC135193429</fullName>
    </submittedName>
</protein>
<evidence type="ECO:0000313" key="2">
    <source>
        <dbReference type="RefSeq" id="XP_064071918.1"/>
    </source>
</evidence>
<dbReference type="Proteomes" id="UP001652626">
    <property type="component" value="Chromosome 9"/>
</dbReference>
<name>A0ABM4AKU3_VANTA</name>
<dbReference type="GeneID" id="135193429"/>
<dbReference type="RefSeq" id="XP_064071918.1">
    <property type="nucleotide sequence ID" value="XM_064215848.1"/>
</dbReference>
<keyword evidence="1" id="KW-1185">Reference proteome</keyword>
<organism evidence="1 2">
    <name type="scientific">Vanessa tameamea</name>
    <name type="common">Kamehameha butterfly</name>
    <dbReference type="NCBI Taxonomy" id="334116"/>
    <lineage>
        <taxon>Eukaryota</taxon>
        <taxon>Metazoa</taxon>
        <taxon>Ecdysozoa</taxon>
        <taxon>Arthropoda</taxon>
        <taxon>Hexapoda</taxon>
        <taxon>Insecta</taxon>
        <taxon>Pterygota</taxon>
        <taxon>Neoptera</taxon>
        <taxon>Endopterygota</taxon>
        <taxon>Lepidoptera</taxon>
        <taxon>Glossata</taxon>
        <taxon>Ditrysia</taxon>
        <taxon>Papilionoidea</taxon>
        <taxon>Nymphalidae</taxon>
        <taxon>Nymphalinae</taxon>
        <taxon>Vanessa</taxon>
    </lineage>
</organism>
<evidence type="ECO:0000313" key="1">
    <source>
        <dbReference type="Proteomes" id="UP001652626"/>
    </source>
</evidence>
<accession>A0ABM4AKU3</accession>
<reference evidence="2" key="1">
    <citation type="submission" date="2025-08" db="UniProtKB">
        <authorList>
            <consortium name="RefSeq"/>
        </authorList>
    </citation>
    <scope>IDENTIFICATION</scope>
    <source>
        <tissue evidence="2">Whole body</tissue>
    </source>
</reference>
<proteinExistence type="predicted"/>
<sequence length="95" mass="10707">MITYQTGIYFISRSAQTAQNSVDELRRCLARLLILSLSSSKEDHKAIKTFLRLVTSHPIKTQAFGSIDINMSLIPKFLMILSSYTVMALQINNVV</sequence>
<gene>
    <name evidence="2" type="primary">LOC135193429</name>
</gene>